<dbReference type="OrthoDB" id="3249793at2"/>
<evidence type="ECO:0000313" key="3">
    <source>
        <dbReference type="Proteomes" id="UP000271272"/>
    </source>
</evidence>
<dbReference type="EMBL" id="RQZC01000001">
    <property type="protein sequence ID" value="RRD31014.1"/>
    <property type="molecule type" value="Genomic_DNA"/>
</dbReference>
<reference evidence="2 3" key="1">
    <citation type="submission" date="2018-11" db="EMBL/GenBank/DDBJ databases">
        <title>Genomes From Bacteria Associated with the Canine Oral Cavity: a Test Case for Automated Genome-Based Taxonomic Assignment.</title>
        <authorList>
            <person name="Coil D.A."/>
            <person name="Jospin G."/>
            <person name="Darling A.E."/>
            <person name="Wallis C."/>
            <person name="Davis I.J."/>
            <person name="Harris S."/>
            <person name="Eisen J.A."/>
            <person name="Holcombe L.J."/>
            <person name="O'Flynn C."/>
        </authorList>
    </citation>
    <scope>NUCLEOTIDE SEQUENCE [LARGE SCALE GENOMIC DNA]</scope>
    <source>
        <strain evidence="2 3">OH5050</strain>
    </source>
</reference>
<dbReference type="SUPFAM" id="SSF53474">
    <property type="entry name" value="alpha/beta-Hydrolases"/>
    <property type="match status" value="1"/>
</dbReference>
<feature type="domain" description="AB hydrolase-1" evidence="1">
    <location>
        <begin position="60"/>
        <end position="215"/>
    </location>
</feature>
<name>A0A3P1V9W3_9ACTO</name>
<gene>
    <name evidence="2" type="ORF">EII10_01755</name>
</gene>
<accession>A0A3P1V9W3</accession>
<protein>
    <submittedName>
        <fullName evidence="2">Alpha/beta fold hydrolase</fullName>
    </submittedName>
</protein>
<dbReference type="InterPro" id="IPR050471">
    <property type="entry name" value="AB_hydrolase"/>
</dbReference>
<dbReference type="PANTHER" id="PTHR43433">
    <property type="entry name" value="HYDROLASE, ALPHA/BETA FOLD FAMILY PROTEIN"/>
    <property type="match status" value="1"/>
</dbReference>
<dbReference type="Pfam" id="PF00561">
    <property type="entry name" value="Abhydrolase_1"/>
    <property type="match status" value="1"/>
</dbReference>
<dbReference type="PRINTS" id="PR00111">
    <property type="entry name" value="ABHYDROLASE"/>
</dbReference>
<dbReference type="PROSITE" id="PS51257">
    <property type="entry name" value="PROKAR_LIPOPROTEIN"/>
    <property type="match status" value="1"/>
</dbReference>
<dbReference type="AlphaFoldDB" id="A0A3P1V9W3"/>
<evidence type="ECO:0000259" key="1">
    <source>
        <dbReference type="Pfam" id="PF00561"/>
    </source>
</evidence>
<evidence type="ECO:0000313" key="2">
    <source>
        <dbReference type="EMBL" id="RRD31014.1"/>
    </source>
</evidence>
<dbReference type="GO" id="GO:0016787">
    <property type="term" value="F:hydrolase activity"/>
    <property type="evidence" value="ECO:0007669"/>
    <property type="project" value="UniProtKB-KW"/>
</dbReference>
<keyword evidence="2" id="KW-0378">Hydrolase</keyword>
<dbReference type="Gene3D" id="3.40.50.1820">
    <property type="entry name" value="alpha/beta hydrolase"/>
    <property type="match status" value="1"/>
</dbReference>
<comment type="caution">
    <text evidence="2">The sequence shown here is derived from an EMBL/GenBank/DDBJ whole genome shotgun (WGS) entry which is preliminary data.</text>
</comment>
<dbReference type="InterPro" id="IPR000073">
    <property type="entry name" value="AB_hydrolase_1"/>
</dbReference>
<sequence length="303" mass="32017">MRAGLLTSLGVGAGLVACGAALALRRDLRRARAHLEACGARSIALAHGPVSFVDDGQGAPLLSLHGLYGGFDQALGNARGIGARCRVIAPSRFGYPGSAVRGGGTPAEQAEVLAELLDHLGIERALVLGASAGGTPAIRFALDHPERVMGLILLSSAAPWVSRPPRPPGRLGPPAWMSRDWIMWLASPLFGPLMGMPRSTIHGMLPLAPRRAGADLDARVTNRDMAVRFEDYPIEELEVPVLLVHARDDRVARFAPPKGGVQASLHRYPDLTAVIVETGGHLLVGPDQRVEAAISEFIAAHSR</sequence>
<dbReference type="Proteomes" id="UP000271272">
    <property type="component" value="Unassembled WGS sequence"/>
</dbReference>
<dbReference type="InterPro" id="IPR029058">
    <property type="entry name" value="AB_hydrolase_fold"/>
</dbReference>
<dbReference type="PANTHER" id="PTHR43433:SF5">
    <property type="entry name" value="AB HYDROLASE-1 DOMAIN-CONTAINING PROTEIN"/>
    <property type="match status" value="1"/>
</dbReference>
<proteinExistence type="predicted"/>
<keyword evidence="3" id="KW-1185">Reference proteome</keyword>
<organism evidence="2 3">
    <name type="scientific">Actinomyces bowdenii</name>
    <dbReference type="NCBI Taxonomy" id="131109"/>
    <lineage>
        <taxon>Bacteria</taxon>
        <taxon>Bacillati</taxon>
        <taxon>Actinomycetota</taxon>
        <taxon>Actinomycetes</taxon>
        <taxon>Actinomycetales</taxon>
        <taxon>Actinomycetaceae</taxon>
        <taxon>Actinomyces</taxon>
    </lineage>
</organism>